<proteinExistence type="predicted"/>
<accession>A0A1T1GTJ9</accession>
<organism evidence="1 2">
    <name type="scientific">Acinetobacter amyesii</name>
    <dbReference type="NCBI Taxonomy" id="2942470"/>
    <lineage>
        <taxon>Bacteria</taxon>
        <taxon>Pseudomonadati</taxon>
        <taxon>Pseudomonadota</taxon>
        <taxon>Gammaproteobacteria</taxon>
        <taxon>Moraxellales</taxon>
        <taxon>Moraxellaceae</taxon>
        <taxon>Acinetobacter</taxon>
    </lineage>
</organism>
<reference evidence="1 2" key="1">
    <citation type="submission" date="2017-02" db="EMBL/GenBank/DDBJ databases">
        <title>Acinetobacter sp. ANC 4945, whole genome shotgun sequencing project.</title>
        <authorList>
            <person name="Radolfova-Krizova L."/>
            <person name="Al Atrouni A."/>
            <person name="Nemec A."/>
        </authorList>
    </citation>
    <scope>NUCLEOTIDE SEQUENCE [LARGE SCALE GENOMIC DNA]</scope>
    <source>
        <strain evidence="1 2">ANC 4945</strain>
    </source>
</reference>
<comment type="caution">
    <text evidence="1">The sequence shown here is derived from an EMBL/GenBank/DDBJ whole genome shotgun (WGS) entry which is preliminary data.</text>
</comment>
<evidence type="ECO:0000313" key="1">
    <source>
        <dbReference type="EMBL" id="OOV80918.1"/>
    </source>
</evidence>
<dbReference type="EMBL" id="MVKX01000008">
    <property type="protein sequence ID" value="OOV80918.1"/>
    <property type="molecule type" value="Genomic_DNA"/>
</dbReference>
<name>A0A1T1GTJ9_9GAMM</name>
<keyword evidence="2" id="KW-1185">Reference proteome</keyword>
<dbReference type="RefSeq" id="WP_078191035.1">
    <property type="nucleotide sequence ID" value="NZ_JAMCOZ010000013.1"/>
</dbReference>
<dbReference type="Proteomes" id="UP000191160">
    <property type="component" value="Unassembled WGS sequence"/>
</dbReference>
<protein>
    <submittedName>
        <fullName evidence="1">Uncharacterized protein</fullName>
    </submittedName>
</protein>
<gene>
    <name evidence="1" type="ORF">B1202_13015</name>
</gene>
<sequence>MNSTLYISVFGLNLNVINDIKSIISNKLSETFTIHWTNIADSKLQVLLINDDFIDLPNINKIRHEALIILKLKKNELKANQIEHDTLFLPLTNANHFEHWLEHLVTLRFRDINPVNVSKPIVVQDIKPKLNAPQISQAFKDLNKHQRQLLLLNQKPIALIDNLSNEFWIEQNIQITQNSEITLIPADTNTVVTFKYGLESINLQHGLWQFVWDYVDDTPPNYISHYKLLHWPQPIHCAERQSLLKISAFFMEGSSTQYIAEKIHLSQNVINRYLFACHIAEIIEEIPAMATVYHSQKTAQESSNPLQSFFRSLRKKLGI</sequence>
<dbReference type="AlphaFoldDB" id="A0A1T1GTJ9"/>
<evidence type="ECO:0000313" key="2">
    <source>
        <dbReference type="Proteomes" id="UP000191160"/>
    </source>
</evidence>